<feature type="repeat" description="TPR" evidence="1">
    <location>
        <begin position="120"/>
        <end position="153"/>
    </location>
</feature>
<dbReference type="PROSITE" id="PS50005">
    <property type="entry name" value="TPR"/>
    <property type="match status" value="2"/>
</dbReference>
<evidence type="ECO:0000256" key="1">
    <source>
        <dbReference type="PROSITE-ProRule" id="PRU00339"/>
    </source>
</evidence>
<dbReference type="Gene3D" id="1.25.40.10">
    <property type="entry name" value="Tetratricopeptide repeat domain"/>
    <property type="match status" value="1"/>
</dbReference>
<protein>
    <submittedName>
        <fullName evidence="2">Uncharacterized protein</fullName>
    </submittedName>
</protein>
<keyword evidence="1" id="KW-0802">TPR repeat</keyword>
<dbReference type="SUPFAM" id="SSF48452">
    <property type="entry name" value="TPR-like"/>
    <property type="match status" value="1"/>
</dbReference>
<dbReference type="GO" id="GO:0006383">
    <property type="term" value="P:transcription by RNA polymerase III"/>
    <property type="evidence" value="ECO:0007669"/>
    <property type="project" value="InterPro"/>
</dbReference>
<dbReference type="InterPro" id="IPR019734">
    <property type="entry name" value="TPR_rpt"/>
</dbReference>
<evidence type="ECO:0000313" key="3">
    <source>
        <dbReference type="Proteomes" id="UP001054889"/>
    </source>
</evidence>
<dbReference type="Proteomes" id="UP001054889">
    <property type="component" value="Unassembled WGS sequence"/>
</dbReference>
<sequence>MEEYDDEEEEDGYEFVGAEDAMQFVEMAERSTAARAHDYEEVAARKRKALTEEQPHSAVVHFVSRKEESSKRLRKDDLSEAEAATMFDQLMEGFGLRRRKRSREAIPILHEIVRIVPNLPNSYYLLGSIYDETGELDKAINFMMLEASVSPKDASLWKKLVVLARKKDDAPLARYCILKAMRADPEDTGLKYVGADIYHKLHDYQKAAVIYEQIVKVDPANVFVRKVTAQMYRDCGQIDKAINLLEEYVNTRSTNMDWSLLDLLISLYLRDNAVSEALKQIEKAHLLLGFEHKLPVKLQAKAVVYHAYLGDMKHAEVLVAVKKAGDQDGEANCPLS</sequence>
<name>A0AAV5FPA4_ELECO</name>
<dbReference type="Pfam" id="PF13181">
    <property type="entry name" value="TPR_8"/>
    <property type="match status" value="2"/>
</dbReference>
<reference evidence="2" key="1">
    <citation type="journal article" date="2018" name="DNA Res.">
        <title>Multiple hybrid de novo genome assembly of finger millet, an orphan allotetraploid crop.</title>
        <authorList>
            <person name="Hatakeyama M."/>
            <person name="Aluri S."/>
            <person name="Balachadran M.T."/>
            <person name="Sivarajan S.R."/>
            <person name="Patrignani A."/>
            <person name="Gruter S."/>
            <person name="Poveda L."/>
            <person name="Shimizu-Inatsugi R."/>
            <person name="Baeten J."/>
            <person name="Francoijs K.J."/>
            <person name="Nataraja K.N."/>
            <person name="Reddy Y.A.N."/>
            <person name="Phadnis S."/>
            <person name="Ravikumar R.L."/>
            <person name="Schlapbach R."/>
            <person name="Sreeman S.M."/>
            <person name="Shimizu K.K."/>
        </authorList>
    </citation>
    <scope>NUCLEOTIDE SEQUENCE</scope>
</reference>
<dbReference type="AlphaFoldDB" id="A0AAV5FPA4"/>
<dbReference type="EMBL" id="BQKI01000090">
    <property type="protein sequence ID" value="GJN36576.1"/>
    <property type="molecule type" value="Genomic_DNA"/>
</dbReference>
<comment type="caution">
    <text evidence="2">The sequence shown here is derived from an EMBL/GenBank/DDBJ whole genome shotgun (WGS) entry which is preliminary data.</text>
</comment>
<dbReference type="InterPro" id="IPR039340">
    <property type="entry name" value="Tfc4/TFIIIC-102/Sfc4"/>
</dbReference>
<organism evidence="2 3">
    <name type="scientific">Eleusine coracana subsp. coracana</name>
    <dbReference type="NCBI Taxonomy" id="191504"/>
    <lineage>
        <taxon>Eukaryota</taxon>
        <taxon>Viridiplantae</taxon>
        <taxon>Streptophyta</taxon>
        <taxon>Embryophyta</taxon>
        <taxon>Tracheophyta</taxon>
        <taxon>Spermatophyta</taxon>
        <taxon>Magnoliopsida</taxon>
        <taxon>Liliopsida</taxon>
        <taxon>Poales</taxon>
        <taxon>Poaceae</taxon>
        <taxon>PACMAD clade</taxon>
        <taxon>Chloridoideae</taxon>
        <taxon>Cynodonteae</taxon>
        <taxon>Eleusininae</taxon>
        <taxon>Eleusine</taxon>
    </lineage>
</organism>
<accession>A0AAV5FPA4</accession>
<dbReference type="GO" id="GO:0000127">
    <property type="term" value="C:transcription factor TFIIIC complex"/>
    <property type="evidence" value="ECO:0007669"/>
    <property type="project" value="TreeGrafter"/>
</dbReference>
<evidence type="ECO:0000313" key="2">
    <source>
        <dbReference type="EMBL" id="GJN36576.1"/>
    </source>
</evidence>
<dbReference type="PANTHER" id="PTHR23082:SF0">
    <property type="entry name" value="GENERAL TRANSCRIPTION FACTOR 3C POLYPEPTIDE 3"/>
    <property type="match status" value="1"/>
</dbReference>
<keyword evidence="3" id="KW-1185">Reference proteome</keyword>
<dbReference type="PANTHER" id="PTHR23082">
    <property type="entry name" value="TRANSCRIPTION INITIATION FACTOR IIIC TFIIIC , POLYPEPTIDE 3-RELATED"/>
    <property type="match status" value="1"/>
</dbReference>
<dbReference type="InterPro" id="IPR011990">
    <property type="entry name" value="TPR-like_helical_dom_sf"/>
</dbReference>
<reference evidence="2" key="2">
    <citation type="submission" date="2021-12" db="EMBL/GenBank/DDBJ databases">
        <title>Resequencing data analysis of finger millet.</title>
        <authorList>
            <person name="Hatakeyama M."/>
            <person name="Aluri S."/>
            <person name="Balachadran M.T."/>
            <person name="Sivarajan S.R."/>
            <person name="Poveda L."/>
            <person name="Shimizu-Inatsugi R."/>
            <person name="Schlapbach R."/>
            <person name="Sreeman S.M."/>
            <person name="Shimizu K.K."/>
        </authorList>
    </citation>
    <scope>NUCLEOTIDE SEQUENCE</scope>
</reference>
<gene>
    <name evidence="2" type="primary">gb25452</name>
    <name evidence="2" type="ORF">PR202_gb25452</name>
</gene>
<proteinExistence type="predicted"/>
<feature type="repeat" description="TPR" evidence="1">
    <location>
        <begin position="188"/>
        <end position="221"/>
    </location>
</feature>